<comment type="caution">
    <text evidence="8">The sequence shown here is derived from an EMBL/GenBank/DDBJ whole genome shotgun (WGS) entry which is preliminary data.</text>
</comment>
<name>A0A0J9X329_GEOCN</name>
<evidence type="ECO:0000256" key="3">
    <source>
        <dbReference type="ARBA" id="ARBA00022801"/>
    </source>
</evidence>
<keyword evidence="2" id="KW-0677">Repeat</keyword>
<evidence type="ECO:0000256" key="5">
    <source>
        <dbReference type="ARBA" id="ARBA00023098"/>
    </source>
</evidence>
<sequence>MSFHTLKFDLKKSFKDNVSKSSVKPASLIKSVASSFGTFGDRVTNSNHRHDEKHEIEADEKREADKEKNRFQSFAPEIENNDVKWFIGVHDYMAAVAQAIEAAEYEVLILDWWLNPELYLIRPGFLHEKWRLDRCLGRAAERGCDIRIIMYKEVEKALVLKSKYSKHTLEALHPNIKVMRHPDHTLLEGMSATLFWAHHEKLLLVDRRKAFVGGIDLCYGRWDLNYHPIADYHPELPDAEVFAGQEYNNVRIQDFNDIDKPFNDGIDRSVLPRMGWHDVAIQINGPVCVSLETHFIERWEFLRVFKYLSRPKYIPIELGIIRHQPIKKHGTLNKVNTALQELNIKDKLSEKKDDYVDPHKLYDEKYHIPDKDEERAINMPHPGAEESFVGPVKAQICRSISDWSHGFLIEKSIQNAYIKTIKHAKHSVYIENQFFIAGGEELKDGRFRNFVGDAIVERIVRAAQNNEKFRVIVVIPAIPGFPGDIKGDDAVGIRAIMNYQYISINRGGHSILERIKAAGYNPNDYIRFFHLRSYDRILPKPDASKFKAIHYDETSNAKVDRAQRYKDYILDGIKEGKKDTIADLAMQSTARVSEQGWAFKTNEAEQFVSELLYIHSKLIIVDDDIILCGSANINDRSLAGDHDSEICVVIEEPREHDAIINGESVKVSKSAASLRRGLIRKHLGLVQPQTLIDDLGDKFRPAMKPLPEPYEYDFGSEEDQFVEDPLSDTLWDYIQSTAEQNAEVFEELFNCYPTNKVKNWKEYEAHLKEVSRPCHVVNKYLNDPKTIREKLDNVRGYIVPMAHEFLIEENSLVKNGIQYNDFVSDLYA</sequence>
<feature type="domain" description="PLD phosphodiesterase" evidence="7">
    <location>
        <begin position="194"/>
        <end position="221"/>
    </location>
</feature>
<dbReference type="SMART" id="SM00155">
    <property type="entry name" value="PLDc"/>
    <property type="match status" value="2"/>
</dbReference>
<keyword evidence="5" id="KW-0443">Lipid metabolism</keyword>
<protein>
    <recommendedName>
        <fullName evidence="1">phospholipase D</fullName>
        <ecNumber evidence="1">3.1.4.4</ecNumber>
    </recommendedName>
</protein>
<dbReference type="OrthoDB" id="14911at2759"/>
<dbReference type="PIRSF" id="PIRSF009376">
    <property type="entry name" value="Phospholipase_D_euk"/>
    <property type="match status" value="1"/>
</dbReference>
<proteinExistence type="predicted"/>
<keyword evidence="3" id="KW-0378">Hydrolase</keyword>
<accession>A0A0J9X329</accession>
<evidence type="ECO:0000259" key="7">
    <source>
        <dbReference type="PROSITE" id="PS50035"/>
    </source>
</evidence>
<dbReference type="Pfam" id="PF13091">
    <property type="entry name" value="PLDc_2"/>
    <property type="match status" value="1"/>
</dbReference>
<dbReference type="InterPro" id="IPR016555">
    <property type="entry name" value="PLipase_D_euk"/>
</dbReference>
<evidence type="ECO:0000313" key="9">
    <source>
        <dbReference type="Proteomes" id="UP000242525"/>
    </source>
</evidence>
<dbReference type="Gene3D" id="3.30.870.10">
    <property type="entry name" value="Endonuclease Chain A"/>
    <property type="match status" value="2"/>
</dbReference>
<dbReference type="GO" id="GO:0035556">
    <property type="term" value="P:intracellular signal transduction"/>
    <property type="evidence" value="ECO:0007669"/>
    <property type="project" value="InterPro"/>
</dbReference>
<evidence type="ECO:0000313" key="8">
    <source>
        <dbReference type="EMBL" id="CDO51511.1"/>
    </source>
</evidence>
<feature type="domain" description="PLD phosphodiesterase" evidence="7">
    <location>
        <begin position="610"/>
        <end position="637"/>
    </location>
</feature>
<feature type="compositionally biased region" description="Basic and acidic residues" evidence="6">
    <location>
        <begin position="48"/>
        <end position="65"/>
    </location>
</feature>
<keyword evidence="9" id="KW-1185">Reference proteome</keyword>
<dbReference type="GO" id="GO:0004630">
    <property type="term" value="F:phospholipase D activity"/>
    <property type="evidence" value="ECO:0007669"/>
    <property type="project" value="UniProtKB-EC"/>
</dbReference>
<dbReference type="EC" id="3.1.4.4" evidence="1"/>
<organism evidence="8 9">
    <name type="scientific">Geotrichum candidum</name>
    <name type="common">Oospora lactis</name>
    <name type="synonym">Dipodascus geotrichum</name>
    <dbReference type="NCBI Taxonomy" id="1173061"/>
    <lineage>
        <taxon>Eukaryota</taxon>
        <taxon>Fungi</taxon>
        <taxon>Dikarya</taxon>
        <taxon>Ascomycota</taxon>
        <taxon>Saccharomycotina</taxon>
        <taxon>Dipodascomycetes</taxon>
        <taxon>Dipodascales</taxon>
        <taxon>Dipodascaceae</taxon>
        <taxon>Geotrichum</taxon>
    </lineage>
</organism>
<dbReference type="CDD" id="cd09141">
    <property type="entry name" value="PLDc_vPLD1_2_yPLD_like_2"/>
    <property type="match status" value="1"/>
</dbReference>
<evidence type="ECO:0000256" key="1">
    <source>
        <dbReference type="ARBA" id="ARBA00012027"/>
    </source>
</evidence>
<dbReference type="PANTHER" id="PTHR18896">
    <property type="entry name" value="PHOSPHOLIPASE D"/>
    <property type="match status" value="1"/>
</dbReference>
<dbReference type="Proteomes" id="UP000242525">
    <property type="component" value="Unassembled WGS sequence"/>
</dbReference>
<dbReference type="STRING" id="1173061.A0A0J9X329"/>
<gene>
    <name evidence="8" type="ORF">BN980_GECA01s07468g</name>
</gene>
<dbReference type="GO" id="GO:0006654">
    <property type="term" value="P:phosphatidic acid biosynthetic process"/>
    <property type="evidence" value="ECO:0007669"/>
    <property type="project" value="InterPro"/>
</dbReference>
<dbReference type="EMBL" id="CCBN010000001">
    <property type="protein sequence ID" value="CDO51511.1"/>
    <property type="molecule type" value="Genomic_DNA"/>
</dbReference>
<dbReference type="InterPro" id="IPR025202">
    <property type="entry name" value="PLD-like_dom"/>
</dbReference>
<dbReference type="PANTHER" id="PTHR18896:SF186">
    <property type="entry name" value="PHOSPHOLIPASE D"/>
    <property type="match status" value="1"/>
</dbReference>
<evidence type="ECO:0000256" key="2">
    <source>
        <dbReference type="ARBA" id="ARBA00022737"/>
    </source>
</evidence>
<dbReference type="InterPro" id="IPR015679">
    <property type="entry name" value="PLipase_D_fam"/>
</dbReference>
<evidence type="ECO:0000256" key="4">
    <source>
        <dbReference type="ARBA" id="ARBA00022963"/>
    </source>
</evidence>
<dbReference type="SUPFAM" id="SSF56024">
    <property type="entry name" value="Phospholipase D/nuclease"/>
    <property type="match status" value="2"/>
</dbReference>
<keyword evidence="4" id="KW-0442">Lipid degradation</keyword>
<dbReference type="InterPro" id="IPR001736">
    <property type="entry name" value="PLipase_D/transphosphatidylase"/>
</dbReference>
<dbReference type="PROSITE" id="PS50035">
    <property type="entry name" value="PLD"/>
    <property type="match status" value="2"/>
</dbReference>
<dbReference type="Pfam" id="PF00614">
    <property type="entry name" value="PLDc"/>
    <property type="match status" value="1"/>
</dbReference>
<dbReference type="AlphaFoldDB" id="A0A0J9X329"/>
<feature type="region of interest" description="Disordered" evidence="6">
    <location>
        <begin position="43"/>
        <end position="65"/>
    </location>
</feature>
<reference evidence="8" key="1">
    <citation type="submission" date="2014-03" db="EMBL/GenBank/DDBJ databases">
        <authorList>
            <person name="Casaregola S."/>
        </authorList>
    </citation>
    <scope>NUCLEOTIDE SEQUENCE [LARGE SCALE GENOMIC DNA]</scope>
    <source>
        <strain evidence="8">CLIB 918</strain>
    </source>
</reference>
<dbReference type="GO" id="GO:0009395">
    <property type="term" value="P:phospholipid catabolic process"/>
    <property type="evidence" value="ECO:0007669"/>
    <property type="project" value="TreeGrafter"/>
</dbReference>
<evidence type="ECO:0000256" key="6">
    <source>
        <dbReference type="SAM" id="MobiDB-lite"/>
    </source>
</evidence>